<evidence type="ECO:0000256" key="3">
    <source>
        <dbReference type="SAM" id="Coils"/>
    </source>
</evidence>
<reference evidence="5 6" key="1">
    <citation type="submission" date="2024-03" db="EMBL/GenBank/DDBJ databases">
        <title>Human intestinal bacterial collection.</title>
        <authorList>
            <person name="Pauvert C."/>
            <person name="Hitch T.C.A."/>
            <person name="Clavel T."/>
        </authorList>
    </citation>
    <scope>NUCLEOTIDE SEQUENCE [LARGE SCALE GENOMIC DNA]</scope>
    <source>
        <strain evidence="5 6">CLA-JM-H11</strain>
    </source>
</reference>
<dbReference type="InterPro" id="IPR011053">
    <property type="entry name" value="Single_hybrid_motif"/>
</dbReference>
<evidence type="ECO:0000313" key="5">
    <source>
        <dbReference type="EMBL" id="MEQ2520680.1"/>
    </source>
</evidence>
<feature type="coiled-coil region" evidence="3">
    <location>
        <begin position="131"/>
        <end position="158"/>
    </location>
</feature>
<proteinExistence type="predicted"/>
<dbReference type="EMBL" id="JBBMFA010000094">
    <property type="protein sequence ID" value="MEQ2520680.1"/>
    <property type="molecule type" value="Genomic_DNA"/>
</dbReference>
<keyword evidence="2 3" id="KW-0175">Coiled coil</keyword>
<gene>
    <name evidence="5" type="ORF">WMO24_09595</name>
</gene>
<evidence type="ECO:0000256" key="2">
    <source>
        <dbReference type="ARBA" id="ARBA00023054"/>
    </source>
</evidence>
<dbReference type="PANTHER" id="PTHR32347:SF14">
    <property type="entry name" value="EFFLUX SYSTEM COMPONENT YKNX-RELATED"/>
    <property type="match status" value="1"/>
</dbReference>
<evidence type="ECO:0000256" key="1">
    <source>
        <dbReference type="ARBA" id="ARBA00004196"/>
    </source>
</evidence>
<comment type="caution">
    <text evidence="5">The sequence shown here is derived from an EMBL/GenBank/DDBJ whole genome shotgun (WGS) entry which is preliminary data.</text>
</comment>
<sequence length="269" mass="28668">MSFRVRRIREFLARALRPTRKKVVIAVLAVVVLGALIFWSVRMRSSVQPGGSVAQRTITLSKDSLSESITVTGTVESDSVANVTTQLTYPVAEIRVQVGDEVSKGDVICVLDTTDLEKELAQKQESLSDTIATAQKNYDTALENYNSATDKLNSATSEYQSTGQALESTRNAFQNVNSSVTSYQTAYDTALAAQQKAGAALNSDSGVVAAQAEVDAANAKLAQAQANAQALADAYNTATANLQTAEAQLNTAKANCGWDQLQQAYSKAD</sequence>
<dbReference type="RefSeq" id="WP_349216224.1">
    <property type="nucleotide sequence ID" value="NZ_JBBMFA010000094.1"/>
</dbReference>
<evidence type="ECO:0000256" key="4">
    <source>
        <dbReference type="SAM" id="Phobius"/>
    </source>
</evidence>
<dbReference type="PANTHER" id="PTHR32347">
    <property type="entry name" value="EFFLUX SYSTEM COMPONENT YKNX-RELATED"/>
    <property type="match status" value="1"/>
</dbReference>
<feature type="coiled-coil region" evidence="3">
    <location>
        <begin position="207"/>
        <end position="255"/>
    </location>
</feature>
<feature type="transmembrane region" description="Helical" evidence="4">
    <location>
        <begin position="23"/>
        <end position="41"/>
    </location>
</feature>
<name>A0ABV1GFU5_9FIRM</name>
<evidence type="ECO:0000313" key="6">
    <source>
        <dbReference type="Proteomes" id="UP001477672"/>
    </source>
</evidence>
<accession>A0ABV1GFU5</accession>
<protein>
    <submittedName>
        <fullName evidence="5">Biotin/lipoyl-binding protein</fullName>
    </submittedName>
</protein>
<keyword evidence="4" id="KW-0812">Transmembrane</keyword>
<keyword evidence="4" id="KW-1133">Transmembrane helix</keyword>
<keyword evidence="6" id="KW-1185">Reference proteome</keyword>
<dbReference type="Proteomes" id="UP001477672">
    <property type="component" value="Unassembled WGS sequence"/>
</dbReference>
<dbReference type="SUPFAM" id="SSF51230">
    <property type="entry name" value="Single hybrid motif"/>
    <property type="match status" value="1"/>
</dbReference>
<dbReference type="Gene3D" id="2.40.50.100">
    <property type="match status" value="1"/>
</dbReference>
<comment type="subcellular location">
    <subcellularLocation>
        <location evidence="1">Cell envelope</location>
    </subcellularLocation>
</comment>
<keyword evidence="4" id="KW-0472">Membrane</keyword>
<dbReference type="InterPro" id="IPR050465">
    <property type="entry name" value="UPF0194_transport"/>
</dbReference>
<organism evidence="5 6">
    <name type="scientific">Ruthenibacterium intestinale</name>
    <dbReference type="NCBI Taxonomy" id="3133163"/>
    <lineage>
        <taxon>Bacteria</taxon>
        <taxon>Bacillati</taxon>
        <taxon>Bacillota</taxon>
        <taxon>Clostridia</taxon>
        <taxon>Eubacteriales</taxon>
        <taxon>Oscillospiraceae</taxon>
        <taxon>Ruthenibacterium</taxon>
    </lineage>
</organism>